<evidence type="ECO:0000313" key="6">
    <source>
        <dbReference type="EMBL" id="AQQ70612.1"/>
    </source>
</evidence>
<sequence length="139" mass="16229">MAKIEWDNSLSTGVEFIDEQHKMLLEKINDISKAVEADRGPEKIGDMLDFLLEYSDFHFNAEESHMREMAYPDLEAHRQQHKEFVETIKELIRDFLEDGPTRELAEAVNTMLVNWLRKHIKTVDAKLAVFLNEKGLGRQ</sequence>
<comment type="similarity">
    <text evidence="1">Belongs to the hemerythrin family.</text>
</comment>
<evidence type="ECO:0000313" key="7">
    <source>
        <dbReference type="Proteomes" id="UP000188181"/>
    </source>
</evidence>
<dbReference type="SUPFAM" id="SSF47188">
    <property type="entry name" value="Hemerythrin-like"/>
    <property type="match status" value="1"/>
</dbReference>
<dbReference type="PANTHER" id="PTHR37164:SF1">
    <property type="entry name" value="BACTERIOHEMERYTHRIN"/>
    <property type="match status" value="1"/>
</dbReference>
<dbReference type="KEGG" id="pbas:SMSP2_00966"/>
<accession>A0A1Q2MEC9</accession>
<dbReference type="PANTHER" id="PTHR37164">
    <property type="entry name" value="BACTERIOHEMERYTHRIN"/>
    <property type="match status" value="1"/>
</dbReference>
<keyword evidence="2" id="KW-0561">Oxygen transport</keyword>
<dbReference type="Proteomes" id="UP000188181">
    <property type="component" value="Chromosome"/>
</dbReference>
<dbReference type="EMBL" id="CP019646">
    <property type="protein sequence ID" value="AQQ70612.1"/>
    <property type="molecule type" value="Genomic_DNA"/>
</dbReference>
<evidence type="ECO:0000259" key="5">
    <source>
        <dbReference type="Pfam" id="PF01814"/>
    </source>
</evidence>
<dbReference type="InterPro" id="IPR016131">
    <property type="entry name" value="Haemerythrin_Fe_BS"/>
</dbReference>
<dbReference type="InterPro" id="IPR035938">
    <property type="entry name" value="Hemerythrin-like_sf"/>
</dbReference>
<dbReference type="Gene3D" id="1.20.120.50">
    <property type="entry name" value="Hemerythrin-like"/>
    <property type="match status" value="1"/>
</dbReference>
<dbReference type="InterPro" id="IPR012312">
    <property type="entry name" value="Hemerythrin-like"/>
</dbReference>
<name>A0A1Q2MEC9_9BACT</name>
<dbReference type="NCBIfam" id="TIGR02481">
    <property type="entry name" value="hemeryth_dom"/>
    <property type="match status" value="1"/>
</dbReference>
<dbReference type="PROSITE" id="PS00550">
    <property type="entry name" value="HEMERYTHRINS"/>
    <property type="match status" value="1"/>
</dbReference>
<gene>
    <name evidence="6" type="ORF">SMSP2_00966</name>
</gene>
<protein>
    <submittedName>
        <fullName evidence="6">McHr</fullName>
    </submittedName>
</protein>
<proteinExistence type="inferred from homology"/>
<evidence type="ECO:0000256" key="3">
    <source>
        <dbReference type="ARBA" id="ARBA00022723"/>
    </source>
</evidence>
<dbReference type="Pfam" id="PF01814">
    <property type="entry name" value="Hemerythrin"/>
    <property type="match status" value="1"/>
</dbReference>
<dbReference type="InterPro" id="IPR012827">
    <property type="entry name" value="Hemerythrin_metal-bd"/>
</dbReference>
<dbReference type="AlphaFoldDB" id="A0A1Q2MEC9"/>
<dbReference type="RefSeq" id="WP_186804871.1">
    <property type="nucleotide sequence ID" value="NZ_CP019646.1"/>
</dbReference>
<dbReference type="GO" id="GO:0005344">
    <property type="term" value="F:oxygen carrier activity"/>
    <property type="evidence" value="ECO:0007669"/>
    <property type="project" value="UniProtKB-KW"/>
</dbReference>
<evidence type="ECO:0000256" key="2">
    <source>
        <dbReference type="ARBA" id="ARBA00022621"/>
    </source>
</evidence>
<keyword evidence="4" id="KW-0408">Iron</keyword>
<evidence type="ECO:0000256" key="4">
    <source>
        <dbReference type="ARBA" id="ARBA00023004"/>
    </source>
</evidence>
<dbReference type="CDD" id="cd12107">
    <property type="entry name" value="Hemerythrin"/>
    <property type="match status" value="1"/>
</dbReference>
<keyword evidence="7" id="KW-1185">Reference proteome</keyword>
<reference evidence="7" key="1">
    <citation type="submission" date="2017-02" db="EMBL/GenBank/DDBJ databases">
        <title>Comparative genomics and description of representatives of a novel lineage of planctomycetes thriving in anoxic sediments.</title>
        <authorList>
            <person name="Spring S."/>
            <person name="Bunk B."/>
            <person name="Sproer C."/>
        </authorList>
    </citation>
    <scope>NUCLEOTIDE SEQUENCE [LARGE SCALE GENOMIC DNA]</scope>
    <source>
        <strain evidence="7">SM-Chi-D1</strain>
    </source>
</reference>
<dbReference type="STRING" id="1851148.SMSP2_00966"/>
<keyword evidence="3" id="KW-0479">Metal-binding</keyword>
<feature type="domain" description="Hemerythrin-like" evidence="5">
    <location>
        <begin position="12"/>
        <end position="127"/>
    </location>
</feature>
<keyword evidence="2" id="KW-0813">Transport</keyword>
<organism evidence="6 7">
    <name type="scientific">Limihaloglobus sulfuriphilus</name>
    <dbReference type="NCBI Taxonomy" id="1851148"/>
    <lineage>
        <taxon>Bacteria</taxon>
        <taxon>Pseudomonadati</taxon>
        <taxon>Planctomycetota</taxon>
        <taxon>Phycisphaerae</taxon>
        <taxon>Sedimentisphaerales</taxon>
        <taxon>Sedimentisphaeraceae</taxon>
        <taxon>Limihaloglobus</taxon>
    </lineage>
</organism>
<dbReference type="InterPro" id="IPR050669">
    <property type="entry name" value="Hemerythrin"/>
</dbReference>
<evidence type="ECO:0000256" key="1">
    <source>
        <dbReference type="ARBA" id="ARBA00010587"/>
    </source>
</evidence>
<dbReference type="NCBIfam" id="NF033749">
    <property type="entry name" value="bact_hemeryth"/>
    <property type="match status" value="1"/>
</dbReference>
<dbReference type="GO" id="GO:0046872">
    <property type="term" value="F:metal ion binding"/>
    <property type="evidence" value="ECO:0007669"/>
    <property type="project" value="UniProtKB-KW"/>
</dbReference>